<reference evidence="2 3" key="1">
    <citation type="journal article" date="2011" name="J. Bacteriol.">
        <title>Genome sequence of the verrucomicrobium Opitutus terrae PB90-1, an abundant inhabitant of rice paddy soil ecosystems.</title>
        <authorList>
            <person name="van Passel M.W."/>
            <person name="Kant R."/>
            <person name="Palva A."/>
            <person name="Copeland A."/>
            <person name="Lucas S."/>
            <person name="Lapidus A."/>
            <person name="Glavina del Rio T."/>
            <person name="Pitluck S."/>
            <person name="Goltsman E."/>
            <person name="Clum A."/>
            <person name="Sun H."/>
            <person name="Schmutz J."/>
            <person name="Larimer F.W."/>
            <person name="Land M.L."/>
            <person name="Hauser L."/>
            <person name="Kyrpides N."/>
            <person name="Mikhailova N."/>
            <person name="Richardson P.P."/>
            <person name="Janssen P.H."/>
            <person name="de Vos W.M."/>
            <person name="Smidt H."/>
        </authorList>
    </citation>
    <scope>NUCLEOTIDE SEQUENCE [LARGE SCALE GENOMIC DNA]</scope>
    <source>
        <strain evidence="3">DSM 11246 / JCM 15787 / PB90-1</strain>
    </source>
</reference>
<dbReference type="Gene3D" id="2.130.10.130">
    <property type="entry name" value="Integrin alpha, N-terminal"/>
    <property type="match status" value="2"/>
</dbReference>
<dbReference type="eggNOG" id="COG4403">
    <property type="taxonomic scope" value="Bacteria"/>
</dbReference>
<dbReference type="OrthoDB" id="9816589at2"/>
<keyword evidence="3" id="KW-1185">Reference proteome</keyword>
<dbReference type="SUPFAM" id="SSF69318">
    <property type="entry name" value="Integrin alpha N-terminal domain"/>
    <property type="match status" value="1"/>
</dbReference>
<keyword evidence="1" id="KW-0732">Signal</keyword>
<dbReference type="RefSeq" id="WP_012373315.1">
    <property type="nucleotide sequence ID" value="NC_010571.1"/>
</dbReference>
<organism evidence="2 3">
    <name type="scientific">Opitutus terrae (strain DSM 11246 / JCM 15787 / PB90-1)</name>
    <dbReference type="NCBI Taxonomy" id="452637"/>
    <lineage>
        <taxon>Bacteria</taxon>
        <taxon>Pseudomonadati</taxon>
        <taxon>Verrucomicrobiota</taxon>
        <taxon>Opitutia</taxon>
        <taxon>Opitutales</taxon>
        <taxon>Opitutaceae</taxon>
        <taxon>Opitutus</taxon>
    </lineage>
</organism>
<dbReference type="AlphaFoldDB" id="B1ZRT4"/>
<dbReference type="Pfam" id="PF13517">
    <property type="entry name" value="FG-GAP_3"/>
    <property type="match status" value="3"/>
</dbReference>
<dbReference type="KEGG" id="ote:Oter_0487"/>
<evidence type="ECO:0000313" key="3">
    <source>
        <dbReference type="Proteomes" id="UP000007013"/>
    </source>
</evidence>
<dbReference type="InterPro" id="IPR013517">
    <property type="entry name" value="FG-GAP"/>
</dbReference>
<dbReference type="PANTHER" id="PTHR44103:SF1">
    <property type="entry name" value="PROPROTEIN CONVERTASE P"/>
    <property type="match status" value="1"/>
</dbReference>
<evidence type="ECO:0000313" key="2">
    <source>
        <dbReference type="EMBL" id="ACB73777.1"/>
    </source>
</evidence>
<evidence type="ECO:0008006" key="4">
    <source>
        <dbReference type="Google" id="ProtNLM"/>
    </source>
</evidence>
<dbReference type="STRING" id="452637.Oter_0487"/>
<name>B1ZRT4_OPITP</name>
<dbReference type="InterPro" id="IPR028994">
    <property type="entry name" value="Integrin_alpha_N"/>
</dbReference>
<accession>B1ZRT4</accession>
<dbReference type="EMBL" id="CP001032">
    <property type="protein sequence ID" value="ACB73777.1"/>
    <property type="molecule type" value="Genomic_DNA"/>
</dbReference>
<dbReference type="Proteomes" id="UP000007013">
    <property type="component" value="Chromosome"/>
</dbReference>
<protein>
    <recommendedName>
        <fullName evidence="4">FG-GAP repeat protein</fullName>
    </recommendedName>
</protein>
<evidence type="ECO:0000256" key="1">
    <source>
        <dbReference type="ARBA" id="ARBA00022729"/>
    </source>
</evidence>
<sequence length="438" mass="47897">MSLAHRPSPSVVVAGLLAVVLCVGGCGRPAAPRASDARSAAAPRPVTDLNAFLPQPIGAAIGRPPWIGHVNTVDLDRDGLLDVIFCESQENQVLWIRQSPRGVFTEKLLASDMSAPVHVESADMDGDGDLDVIVSSMGVVFPDNDRIGTVFVLENDGRQNFTPHAVLEHTARVVDARAADLNRDGKMDLVLGQFGYDQGEISWLERTGPWEFQRHVLLDLSGAINVCVDDYNADGHLDIVALISQQWEEIYYFEGDGRGGFSTKRMWGSTNEDYGSSGLTSADLNRDGRPDLVYTNGDGFGPAATPGPRPWHGVQWFENKGDGNFRFHRIANYQGAYSPIVADVDGDGAMDIVASSAYADWNNTNRSVVSLVWFRNDGRMNFEPRILAKEPKDLITLAAGDFDGNGQVSLVTGGFYIYPPYDSMGRIVLWRKQPQPTR</sequence>
<dbReference type="HOGENOM" id="CLU_633045_0_0_0"/>
<gene>
    <name evidence="2" type="ordered locus">Oter_0487</name>
</gene>
<proteinExistence type="predicted"/>
<dbReference type="PANTHER" id="PTHR44103">
    <property type="entry name" value="PROPROTEIN CONVERTASE P"/>
    <property type="match status" value="1"/>
</dbReference>